<keyword evidence="4" id="KW-1185">Reference proteome</keyword>
<dbReference type="AlphaFoldDB" id="A0A243RRQ4"/>
<feature type="transmembrane region" description="Helical" evidence="2">
    <location>
        <begin position="183"/>
        <end position="201"/>
    </location>
</feature>
<comment type="caution">
    <text evidence="3">The sequence shown here is derived from an EMBL/GenBank/DDBJ whole genome shotgun (WGS) entry which is preliminary data.</text>
</comment>
<dbReference type="RefSeq" id="WP_086571593.1">
    <property type="nucleotide sequence ID" value="NZ_NGFP01000046.1"/>
</dbReference>
<sequence>MPFTLSHTVAILPLRRRLPPSALAVGAMVPDLPYYVPLPFSSNTTHGWLGGLPVNLLAGVAVLVVFHLLLRTPLTALAPEGLRARLPDRAPSGRGIAVMAALLTGVATHLVWDGFTQVGGFAVVHWPAMRVSVVGAHRVFNVVMYVSSLGGLVVLAGWFALWYRRAAVRPGRWPGVTGRLRGWVLAAGVGAAGVGAAVLGSSDRAAVSLYDLVRCVILGGMGGCGAVMVCYTVVWHVWSALRFRPAGPRRGGLRTGHAETSEAGGRNKDGVRSSGAGL</sequence>
<gene>
    <name evidence="3" type="ORF">CA984_12830</name>
</gene>
<organism evidence="3 4">
    <name type="scientific">Streptosporangium minutum</name>
    <dbReference type="NCBI Taxonomy" id="569862"/>
    <lineage>
        <taxon>Bacteria</taxon>
        <taxon>Bacillati</taxon>
        <taxon>Actinomycetota</taxon>
        <taxon>Actinomycetes</taxon>
        <taxon>Streptosporangiales</taxon>
        <taxon>Streptosporangiaceae</taxon>
        <taxon>Streptosporangium</taxon>
    </lineage>
</organism>
<evidence type="ECO:0000256" key="1">
    <source>
        <dbReference type="SAM" id="MobiDB-lite"/>
    </source>
</evidence>
<feature type="transmembrane region" description="Helical" evidence="2">
    <location>
        <begin position="91"/>
        <end position="112"/>
    </location>
</feature>
<evidence type="ECO:0000256" key="2">
    <source>
        <dbReference type="SAM" id="Phobius"/>
    </source>
</evidence>
<keyword evidence="2" id="KW-0472">Membrane</keyword>
<feature type="transmembrane region" description="Helical" evidence="2">
    <location>
        <begin position="216"/>
        <end position="241"/>
    </location>
</feature>
<keyword evidence="2" id="KW-1133">Transmembrane helix</keyword>
<feature type="transmembrane region" description="Helical" evidence="2">
    <location>
        <begin position="142"/>
        <end position="163"/>
    </location>
</feature>
<dbReference type="Proteomes" id="UP000194761">
    <property type="component" value="Unassembled WGS sequence"/>
</dbReference>
<evidence type="ECO:0000313" key="4">
    <source>
        <dbReference type="Proteomes" id="UP000194761"/>
    </source>
</evidence>
<evidence type="ECO:0008006" key="5">
    <source>
        <dbReference type="Google" id="ProtNLM"/>
    </source>
</evidence>
<feature type="region of interest" description="Disordered" evidence="1">
    <location>
        <begin position="249"/>
        <end position="278"/>
    </location>
</feature>
<name>A0A243RRQ4_9ACTN</name>
<evidence type="ECO:0000313" key="3">
    <source>
        <dbReference type="EMBL" id="OUC97011.1"/>
    </source>
</evidence>
<keyword evidence="2" id="KW-0812">Transmembrane</keyword>
<reference evidence="3 4" key="1">
    <citation type="submission" date="2017-05" db="EMBL/GenBank/DDBJ databases">
        <title>Biotechnological potential of actinobacteria isolated from South African environments.</title>
        <authorList>
            <person name="Le Roes-Hill M."/>
            <person name="Prins A."/>
            <person name="Durrell K.A."/>
        </authorList>
    </citation>
    <scope>NUCLEOTIDE SEQUENCE [LARGE SCALE GENOMIC DNA]</scope>
    <source>
        <strain evidence="3">M26</strain>
    </source>
</reference>
<dbReference type="Pfam" id="PF13803">
    <property type="entry name" value="DUF4184"/>
    <property type="match status" value="1"/>
</dbReference>
<feature type="compositionally biased region" description="Basic and acidic residues" evidence="1">
    <location>
        <begin position="256"/>
        <end position="271"/>
    </location>
</feature>
<accession>A0A243RRQ4</accession>
<protein>
    <recommendedName>
        <fullName evidence="5">DUF4184 domain-containing protein</fullName>
    </recommendedName>
</protein>
<dbReference type="EMBL" id="NGFP01000046">
    <property type="protein sequence ID" value="OUC97011.1"/>
    <property type="molecule type" value="Genomic_DNA"/>
</dbReference>
<proteinExistence type="predicted"/>
<dbReference type="InterPro" id="IPR025238">
    <property type="entry name" value="DUF4184"/>
</dbReference>
<feature type="transmembrane region" description="Helical" evidence="2">
    <location>
        <begin position="48"/>
        <end position="70"/>
    </location>
</feature>